<reference evidence="2 3" key="1">
    <citation type="journal article" date="2019" name="Commun. Biol.">
        <title>The bagworm genome reveals a unique fibroin gene that provides high tensile strength.</title>
        <authorList>
            <person name="Kono N."/>
            <person name="Nakamura H."/>
            <person name="Ohtoshi R."/>
            <person name="Tomita M."/>
            <person name="Numata K."/>
            <person name="Arakawa K."/>
        </authorList>
    </citation>
    <scope>NUCLEOTIDE SEQUENCE [LARGE SCALE GENOMIC DNA]</scope>
</reference>
<accession>A0A4C1US00</accession>
<feature type="region of interest" description="Disordered" evidence="1">
    <location>
        <begin position="1"/>
        <end position="24"/>
    </location>
</feature>
<keyword evidence="3" id="KW-1185">Reference proteome</keyword>
<evidence type="ECO:0000313" key="3">
    <source>
        <dbReference type="Proteomes" id="UP000299102"/>
    </source>
</evidence>
<comment type="caution">
    <text evidence="2">The sequence shown here is derived from an EMBL/GenBank/DDBJ whole genome shotgun (WGS) entry which is preliminary data.</text>
</comment>
<proteinExistence type="predicted"/>
<dbReference type="EMBL" id="BGZK01000217">
    <property type="protein sequence ID" value="GBP29241.1"/>
    <property type="molecule type" value="Genomic_DNA"/>
</dbReference>
<dbReference type="AlphaFoldDB" id="A0A4C1US00"/>
<evidence type="ECO:0000256" key="1">
    <source>
        <dbReference type="SAM" id="MobiDB-lite"/>
    </source>
</evidence>
<sequence length="102" mass="11008">MRHISRRAGRCVHRRRRAAGSGSPARAVRACCASRRALMCPLCRGAPAPPALRRHPPIKLYTLIDEPPIALISAAGRDLAASVPPIPPVRFSVVETSLQLIT</sequence>
<protein>
    <submittedName>
        <fullName evidence="2">Uncharacterized protein</fullName>
    </submittedName>
</protein>
<organism evidence="2 3">
    <name type="scientific">Eumeta variegata</name>
    <name type="common">Bagworm moth</name>
    <name type="synonym">Eumeta japonica</name>
    <dbReference type="NCBI Taxonomy" id="151549"/>
    <lineage>
        <taxon>Eukaryota</taxon>
        <taxon>Metazoa</taxon>
        <taxon>Ecdysozoa</taxon>
        <taxon>Arthropoda</taxon>
        <taxon>Hexapoda</taxon>
        <taxon>Insecta</taxon>
        <taxon>Pterygota</taxon>
        <taxon>Neoptera</taxon>
        <taxon>Endopterygota</taxon>
        <taxon>Lepidoptera</taxon>
        <taxon>Glossata</taxon>
        <taxon>Ditrysia</taxon>
        <taxon>Tineoidea</taxon>
        <taxon>Psychidae</taxon>
        <taxon>Oiketicinae</taxon>
        <taxon>Eumeta</taxon>
    </lineage>
</organism>
<feature type="compositionally biased region" description="Basic residues" evidence="1">
    <location>
        <begin position="1"/>
        <end position="18"/>
    </location>
</feature>
<dbReference type="Proteomes" id="UP000299102">
    <property type="component" value="Unassembled WGS sequence"/>
</dbReference>
<evidence type="ECO:0000313" key="2">
    <source>
        <dbReference type="EMBL" id="GBP29241.1"/>
    </source>
</evidence>
<name>A0A4C1US00_EUMVA</name>
<gene>
    <name evidence="2" type="ORF">EVAR_20604_1</name>
</gene>